<protein>
    <submittedName>
        <fullName evidence="2">Uncharacterized protein</fullName>
    </submittedName>
</protein>
<feature type="compositionally biased region" description="Basic residues" evidence="1">
    <location>
        <begin position="135"/>
        <end position="152"/>
    </location>
</feature>
<organism evidence="2 3">
    <name type="scientific">Phialemonium thermophilum</name>
    <dbReference type="NCBI Taxonomy" id="223376"/>
    <lineage>
        <taxon>Eukaryota</taxon>
        <taxon>Fungi</taxon>
        <taxon>Dikarya</taxon>
        <taxon>Ascomycota</taxon>
        <taxon>Pezizomycotina</taxon>
        <taxon>Sordariomycetes</taxon>
        <taxon>Sordariomycetidae</taxon>
        <taxon>Cephalothecales</taxon>
        <taxon>Cephalothecaceae</taxon>
        <taxon>Phialemonium</taxon>
    </lineage>
</organism>
<feature type="region of interest" description="Disordered" evidence="1">
    <location>
        <begin position="130"/>
        <end position="152"/>
    </location>
</feature>
<keyword evidence="3" id="KW-1185">Reference proteome</keyword>
<comment type="caution">
    <text evidence="2">The sequence shown here is derived from an EMBL/GenBank/DDBJ whole genome shotgun (WGS) entry which is preliminary data.</text>
</comment>
<name>A0ABR3V316_9PEZI</name>
<feature type="region of interest" description="Disordered" evidence="1">
    <location>
        <begin position="31"/>
        <end position="78"/>
    </location>
</feature>
<evidence type="ECO:0000313" key="3">
    <source>
        <dbReference type="Proteomes" id="UP001586593"/>
    </source>
</evidence>
<feature type="compositionally biased region" description="Basic and acidic residues" evidence="1">
    <location>
        <begin position="46"/>
        <end position="57"/>
    </location>
</feature>
<dbReference type="EMBL" id="JAZHXJ010002899">
    <property type="protein sequence ID" value="KAL1836173.1"/>
    <property type="molecule type" value="Genomic_DNA"/>
</dbReference>
<proteinExistence type="predicted"/>
<reference evidence="2 3" key="1">
    <citation type="journal article" date="2024" name="Commun. Biol.">
        <title>Comparative genomic analysis of thermophilic fungi reveals convergent evolutionary adaptations and gene losses.</title>
        <authorList>
            <person name="Steindorff A.S."/>
            <person name="Aguilar-Pontes M.V."/>
            <person name="Robinson A.J."/>
            <person name="Andreopoulos B."/>
            <person name="LaButti K."/>
            <person name="Kuo A."/>
            <person name="Mondo S."/>
            <person name="Riley R."/>
            <person name="Otillar R."/>
            <person name="Haridas S."/>
            <person name="Lipzen A."/>
            <person name="Grimwood J."/>
            <person name="Schmutz J."/>
            <person name="Clum A."/>
            <person name="Reid I.D."/>
            <person name="Moisan M.C."/>
            <person name="Butler G."/>
            <person name="Nguyen T.T.M."/>
            <person name="Dewar K."/>
            <person name="Conant G."/>
            <person name="Drula E."/>
            <person name="Henrissat B."/>
            <person name="Hansel C."/>
            <person name="Singer S."/>
            <person name="Hutchinson M.I."/>
            <person name="de Vries R.P."/>
            <person name="Natvig D.O."/>
            <person name="Powell A.J."/>
            <person name="Tsang A."/>
            <person name="Grigoriev I.V."/>
        </authorList>
    </citation>
    <scope>NUCLEOTIDE SEQUENCE [LARGE SCALE GENOMIC DNA]</scope>
    <source>
        <strain evidence="2 3">ATCC 24622</strain>
    </source>
</reference>
<dbReference type="Proteomes" id="UP001586593">
    <property type="component" value="Unassembled WGS sequence"/>
</dbReference>
<accession>A0ABR3V316</accession>
<evidence type="ECO:0000313" key="2">
    <source>
        <dbReference type="EMBL" id="KAL1836173.1"/>
    </source>
</evidence>
<evidence type="ECO:0000256" key="1">
    <source>
        <dbReference type="SAM" id="MobiDB-lite"/>
    </source>
</evidence>
<gene>
    <name evidence="2" type="ORF">VTK73DRAFT_5184</name>
</gene>
<sequence length="152" mass="16672">MPAIVHPAGVGVVGSSRWLITGVMATTADRGRTTDEKKGLRRGRRRSETRTCEERRALAAGRPSWSTSPVRIRTTSKEQPALCVPVSSRVLPCSLCPLSFPTTRCVGDSCEAVLFVDRGNLAASSRVGLREDRKIGRKRKRAESQRGKAKQR</sequence>